<organism evidence="12">
    <name type="scientific">Nakamurella sp. A5-74</name>
    <dbReference type="NCBI Taxonomy" id="3158264"/>
    <lineage>
        <taxon>Bacteria</taxon>
        <taxon>Bacillati</taxon>
        <taxon>Actinomycetota</taxon>
        <taxon>Actinomycetes</taxon>
        <taxon>Nakamurellales</taxon>
        <taxon>Nakamurellaceae</taxon>
        <taxon>Nakamurella</taxon>
    </lineage>
</organism>
<dbReference type="EC" id="6.3.2.13" evidence="7"/>
<dbReference type="InterPro" id="IPR035911">
    <property type="entry name" value="MurE/MurF_N"/>
</dbReference>
<evidence type="ECO:0000256" key="1">
    <source>
        <dbReference type="ARBA" id="ARBA00005898"/>
    </source>
</evidence>
<dbReference type="NCBIfam" id="TIGR01085">
    <property type="entry name" value="murE"/>
    <property type="match status" value="1"/>
</dbReference>
<feature type="binding site" evidence="7">
    <location>
        <position position="413"/>
    </location>
    <ligand>
        <name>meso-2,6-diaminopimelate</name>
        <dbReference type="ChEBI" id="CHEBI:57791"/>
    </ligand>
</feature>
<keyword evidence="4 7" id="KW-0573">Peptidoglycan synthesis</keyword>
<gene>
    <name evidence="7" type="primary">murE</name>
    <name evidence="12" type="ORF">ABLG96_14360</name>
</gene>
<dbReference type="GO" id="GO:0009252">
    <property type="term" value="P:peptidoglycan biosynthetic process"/>
    <property type="evidence" value="ECO:0007669"/>
    <property type="project" value="UniProtKB-UniRule"/>
</dbReference>
<feature type="binding site" evidence="7">
    <location>
        <begin position="134"/>
        <end position="140"/>
    </location>
    <ligand>
        <name>ATP</name>
        <dbReference type="ChEBI" id="CHEBI:30616"/>
    </ligand>
</feature>
<feature type="domain" description="Mur ligase N-terminal catalytic" evidence="9">
    <location>
        <begin position="42"/>
        <end position="89"/>
    </location>
</feature>
<dbReference type="GO" id="GO:0000287">
    <property type="term" value="F:magnesium ion binding"/>
    <property type="evidence" value="ECO:0007669"/>
    <property type="project" value="UniProtKB-UniRule"/>
</dbReference>
<feature type="binding site" evidence="7">
    <location>
        <position position="47"/>
    </location>
    <ligand>
        <name>UDP-N-acetyl-alpha-D-muramoyl-L-alanyl-D-glutamate</name>
        <dbReference type="ChEBI" id="CHEBI:83900"/>
    </ligand>
</feature>
<reference evidence="12" key="1">
    <citation type="submission" date="2024-05" db="EMBL/GenBank/DDBJ databases">
        <authorList>
            <person name="Cai S.Y."/>
            <person name="Jin L.M."/>
            <person name="Li H.R."/>
        </authorList>
    </citation>
    <scope>NUCLEOTIDE SEQUENCE</scope>
    <source>
        <strain evidence="12">A5-74</strain>
    </source>
</reference>
<dbReference type="Gene3D" id="3.40.1190.10">
    <property type="entry name" value="Mur-like, catalytic domain"/>
    <property type="match status" value="1"/>
</dbReference>
<dbReference type="NCBIfam" id="NF001126">
    <property type="entry name" value="PRK00139.1-4"/>
    <property type="match status" value="1"/>
</dbReference>
<keyword evidence="7 12" id="KW-0436">Ligase</keyword>
<dbReference type="GO" id="GO:0071555">
    <property type="term" value="P:cell wall organization"/>
    <property type="evidence" value="ECO:0007669"/>
    <property type="project" value="UniProtKB-KW"/>
</dbReference>
<dbReference type="Gene3D" id="3.40.1390.10">
    <property type="entry name" value="MurE/MurF, N-terminal domain"/>
    <property type="match status" value="1"/>
</dbReference>
<comment type="similarity">
    <text evidence="1 7">Belongs to the MurCDEF family. MurE subfamily.</text>
</comment>
<feature type="binding site" evidence="7">
    <location>
        <position position="221"/>
    </location>
    <ligand>
        <name>UDP-N-acetyl-alpha-D-muramoyl-L-alanyl-D-glutamate</name>
        <dbReference type="ChEBI" id="CHEBI:83900"/>
    </ligand>
</feature>
<dbReference type="RefSeq" id="WP_353648043.1">
    <property type="nucleotide sequence ID" value="NZ_CP159218.1"/>
</dbReference>
<keyword evidence="5 7" id="KW-0131">Cell cycle</keyword>
<keyword evidence="6 7" id="KW-0961">Cell wall biogenesis/degradation</keyword>
<dbReference type="AlphaFoldDB" id="A0AAU8DKC4"/>
<comment type="function">
    <text evidence="7">Catalyzes the addition of meso-diaminopimelic acid to the nucleotide precursor UDP-N-acetylmuramoyl-L-alanyl-D-glutamate (UMAG) in the biosynthesis of bacterial cell-wall peptidoglycan.</text>
</comment>
<dbReference type="Pfam" id="PF01225">
    <property type="entry name" value="Mur_ligase"/>
    <property type="match status" value="1"/>
</dbReference>
<dbReference type="InterPro" id="IPR004101">
    <property type="entry name" value="Mur_ligase_C"/>
</dbReference>
<keyword evidence="2 7" id="KW-0132">Cell division</keyword>
<evidence type="ECO:0000256" key="8">
    <source>
        <dbReference type="RuleBase" id="RU004135"/>
    </source>
</evidence>
<dbReference type="InterPro" id="IPR013221">
    <property type="entry name" value="Mur_ligase_cen"/>
</dbReference>
<evidence type="ECO:0000256" key="3">
    <source>
        <dbReference type="ARBA" id="ARBA00022960"/>
    </source>
</evidence>
<comment type="PTM">
    <text evidence="7">Carboxylation is probably crucial for Mg(2+) binding and, consequently, for the gamma-phosphate positioning of ATP.</text>
</comment>
<dbReference type="SUPFAM" id="SSF53244">
    <property type="entry name" value="MurD-like peptide ligases, peptide-binding domain"/>
    <property type="match status" value="1"/>
</dbReference>
<evidence type="ECO:0000256" key="7">
    <source>
        <dbReference type="HAMAP-Rule" id="MF_00208"/>
    </source>
</evidence>
<feature type="binding site" evidence="7">
    <location>
        <position position="495"/>
    </location>
    <ligand>
        <name>meso-2,6-diaminopimelate</name>
        <dbReference type="ChEBI" id="CHEBI:57791"/>
    </ligand>
</feature>
<feature type="modified residue" description="N6-carboxylysine" evidence="7">
    <location>
        <position position="253"/>
    </location>
</feature>
<evidence type="ECO:0000313" key="12">
    <source>
        <dbReference type="EMBL" id="XCG62428.1"/>
    </source>
</evidence>
<comment type="subcellular location">
    <subcellularLocation>
        <location evidence="7 8">Cytoplasm</location>
    </subcellularLocation>
</comment>
<feature type="domain" description="Mur ligase C-terminal" evidence="10">
    <location>
        <begin position="364"/>
        <end position="493"/>
    </location>
</feature>
<protein>
    <recommendedName>
        <fullName evidence="7">UDP-N-acetylmuramoyl-L-alanyl-D-glutamate--2,6-diaminopimelate ligase</fullName>
        <ecNumber evidence="7">6.3.2.13</ecNumber>
    </recommendedName>
    <alternativeName>
        <fullName evidence="7">Meso-A2pm-adding enzyme</fullName>
    </alternativeName>
    <alternativeName>
        <fullName evidence="7">Meso-diaminopimelate-adding enzyme</fullName>
    </alternativeName>
    <alternativeName>
        <fullName evidence="7">UDP-MurNAc-L-Ala-D-Glu:meso-diaminopimelate ligase</fullName>
    </alternativeName>
    <alternativeName>
        <fullName evidence="7">UDP-MurNAc-tripeptide synthetase</fullName>
    </alternativeName>
    <alternativeName>
        <fullName evidence="7">UDP-N-acetylmuramyl-tripeptide synthetase</fullName>
    </alternativeName>
</protein>
<feature type="short sequence motif" description="Meso-diaminopimelate recognition motif" evidence="7">
    <location>
        <begin position="437"/>
        <end position="440"/>
    </location>
</feature>
<keyword evidence="7" id="KW-0963">Cytoplasm</keyword>
<evidence type="ECO:0000259" key="10">
    <source>
        <dbReference type="Pfam" id="PF02875"/>
    </source>
</evidence>
<comment type="caution">
    <text evidence="7">Lacks conserved residue(s) required for the propagation of feature annotation.</text>
</comment>
<proteinExistence type="inferred from homology"/>
<feature type="binding site" evidence="7">
    <location>
        <begin position="186"/>
        <end position="187"/>
    </location>
    <ligand>
        <name>UDP-N-acetyl-alpha-D-muramoyl-L-alanyl-D-glutamate</name>
        <dbReference type="ChEBI" id="CHEBI:83900"/>
    </ligand>
</feature>
<dbReference type="InterPro" id="IPR036615">
    <property type="entry name" value="Mur_ligase_C_dom_sf"/>
</dbReference>
<keyword evidence="7" id="KW-0547">Nucleotide-binding</keyword>
<dbReference type="PANTHER" id="PTHR23135">
    <property type="entry name" value="MUR LIGASE FAMILY MEMBER"/>
    <property type="match status" value="1"/>
</dbReference>
<feature type="binding site" evidence="7">
    <location>
        <position position="491"/>
    </location>
    <ligand>
        <name>meso-2,6-diaminopimelate</name>
        <dbReference type="ChEBI" id="CHEBI:57791"/>
    </ligand>
</feature>
<dbReference type="NCBIfam" id="NF001124">
    <property type="entry name" value="PRK00139.1-2"/>
    <property type="match status" value="1"/>
</dbReference>
<dbReference type="InterPro" id="IPR036565">
    <property type="entry name" value="Mur-like_cat_sf"/>
</dbReference>
<feature type="binding site" evidence="7">
    <location>
        <position position="213"/>
    </location>
    <ligand>
        <name>UDP-N-acetyl-alpha-D-muramoyl-L-alanyl-D-glutamate</name>
        <dbReference type="ChEBI" id="CHEBI:83900"/>
    </ligand>
</feature>
<dbReference type="HAMAP" id="MF_00208">
    <property type="entry name" value="MurE"/>
    <property type="match status" value="1"/>
</dbReference>
<evidence type="ECO:0000256" key="4">
    <source>
        <dbReference type="ARBA" id="ARBA00022984"/>
    </source>
</evidence>
<dbReference type="GO" id="GO:0005737">
    <property type="term" value="C:cytoplasm"/>
    <property type="evidence" value="ECO:0007669"/>
    <property type="project" value="UniProtKB-SubCell"/>
</dbReference>
<name>A0AAU8DKC4_9ACTN</name>
<evidence type="ECO:0000256" key="5">
    <source>
        <dbReference type="ARBA" id="ARBA00023306"/>
    </source>
</evidence>
<dbReference type="SUPFAM" id="SSF53623">
    <property type="entry name" value="MurD-like peptide ligases, catalytic domain"/>
    <property type="match status" value="1"/>
</dbReference>
<dbReference type="GO" id="GO:0005524">
    <property type="term" value="F:ATP binding"/>
    <property type="evidence" value="ECO:0007669"/>
    <property type="project" value="UniProtKB-UniRule"/>
</dbReference>
<accession>A0AAU8DKC4</accession>
<evidence type="ECO:0000256" key="2">
    <source>
        <dbReference type="ARBA" id="ARBA00022618"/>
    </source>
</evidence>
<comment type="catalytic activity">
    <reaction evidence="7">
        <text>UDP-N-acetyl-alpha-D-muramoyl-L-alanyl-D-glutamate + meso-2,6-diaminopimelate + ATP = UDP-N-acetyl-alpha-D-muramoyl-L-alanyl-gamma-D-glutamyl-meso-2,6-diaminopimelate + ADP + phosphate + H(+)</text>
        <dbReference type="Rhea" id="RHEA:23676"/>
        <dbReference type="ChEBI" id="CHEBI:15378"/>
        <dbReference type="ChEBI" id="CHEBI:30616"/>
        <dbReference type="ChEBI" id="CHEBI:43474"/>
        <dbReference type="ChEBI" id="CHEBI:57791"/>
        <dbReference type="ChEBI" id="CHEBI:83900"/>
        <dbReference type="ChEBI" id="CHEBI:83905"/>
        <dbReference type="ChEBI" id="CHEBI:456216"/>
        <dbReference type="EC" id="6.3.2.13"/>
    </reaction>
</comment>
<comment type="pathway">
    <text evidence="7 8">Cell wall biogenesis; peptidoglycan biosynthesis.</text>
</comment>
<evidence type="ECO:0000256" key="6">
    <source>
        <dbReference type="ARBA" id="ARBA00023316"/>
    </source>
</evidence>
<dbReference type="EMBL" id="CP159218">
    <property type="protein sequence ID" value="XCG62428.1"/>
    <property type="molecule type" value="Genomic_DNA"/>
</dbReference>
<evidence type="ECO:0000259" key="9">
    <source>
        <dbReference type="Pfam" id="PF01225"/>
    </source>
</evidence>
<keyword evidence="3 7" id="KW-0133">Cell shape</keyword>
<feature type="binding site" evidence="7">
    <location>
        <begin position="437"/>
        <end position="440"/>
    </location>
    <ligand>
        <name>meso-2,6-diaminopimelate</name>
        <dbReference type="ChEBI" id="CHEBI:57791"/>
    </ligand>
</feature>
<dbReference type="GO" id="GO:0051301">
    <property type="term" value="P:cell division"/>
    <property type="evidence" value="ECO:0007669"/>
    <property type="project" value="UniProtKB-KW"/>
</dbReference>
<sequence>MSLSPLRPTSVVGVPLSALAGLLPESVERPPTDFGSAAAVQVTGASLRGHEVRPGDLFGALPGARTHGAQFAADAAAAGAVAVLTDPVGASLIADHGVALPVLVTADPRSALGPVSAAIYGYPSTRLRMIGVTGTSGKTTTCFLIEAALAAQGLRTGLIGTVMTRIGGGAGDPDAPADEVIPSAFTTPEAPDLQALLAVMVERGVQAVTMEVSSHALALGRVGGTRFAVGAFTNLSQDHLDFHPDMDDYFAAKAKLFDGRSDAAVVVIDDEWGTRLAQENPGALTVSTRPDVSASWRAAVVGSDPTGRQHLRLTGPAGQQIRCDLAIPGSYNVANALTAIACIDAAGLDPELAARALEGVQVPGRMQRIDVGQQFLAVIDYAHKPAAIAAVLDAVRGSVPGRVIAVIGAGGDRDSGKRALMGAAAVARADLVIVTDDNPRSEDPGTIRAAVLRGARGEDRDIEVREIGDRRAAIGTAVAAARPGDAVVIAGKGHETGQEIHGVKHPFSDEAELTAALRRLPLPGGAQ</sequence>
<keyword evidence="7" id="KW-0460">Magnesium</keyword>
<comment type="cofactor">
    <cofactor evidence="7">
        <name>Mg(2+)</name>
        <dbReference type="ChEBI" id="CHEBI:18420"/>
    </cofactor>
</comment>
<dbReference type="GO" id="GO:0008360">
    <property type="term" value="P:regulation of cell shape"/>
    <property type="evidence" value="ECO:0007669"/>
    <property type="project" value="UniProtKB-KW"/>
</dbReference>
<dbReference type="InterPro" id="IPR000713">
    <property type="entry name" value="Mur_ligase_N"/>
</dbReference>
<dbReference type="Gene3D" id="3.90.190.20">
    <property type="entry name" value="Mur ligase, C-terminal domain"/>
    <property type="match status" value="1"/>
</dbReference>
<dbReference type="PANTHER" id="PTHR23135:SF4">
    <property type="entry name" value="UDP-N-ACETYLMURAMOYL-L-ALANYL-D-GLUTAMATE--2,6-DIAMINOPIMELATE LIGASE MURE HOMOLOG, CHLOROPLASTIC"/>
    <property type="match status" value="1"/>
</dbReference>
<dbReference type="Pfam" id="PF02875">
    <property type="entry name" value="Mur_ligase_C"/>
    <property type="match status" value="1"/>
</dbReference>
<feature type="domain" description="Mur ligase central" evidence="11">
    <location>
        <begin position="132"/>
        <end position="342"/>
    </location>
</feature>
<evidence type="ECO:0000259" key="11">
    <source>
        <dbReference type="Pfam" id="PF08245"/>
    </source>
</evidence>
<dbReference type="InterPro" id="IPR005761">
    <property type="entry name" value="UDP-N-AcMur-Glu-dNH2Pim_ligase"/>
</dbReference>
<dbReference type="GO" id="GO:0008765">
    <property type="term" value="F:UDP-N-acetylmuramoylalanyl-D-glutamate-2,6-diaminopimelate ligase activity"/>
    <property type="evidence" value="ECO:0007669"/>
    <property type="project" value="UniProtKB-UniRule"/>
</dbReference>
<dbReference type="Pfam" id="PF08245">
    <property type="entry name" value="Mur_ligase_M"/>
    <property type="match status" value="1"/>
</dbReference>
<dbReference type="SUPFAM" id="SSF63418">
    <property type="entry name" value="MurE/MurF N-terminal domain"/>
    <property type="match status" value="1"/>
</dbReference>
<keyword evidence="7" id="KW-0067">ATP-binding</keyword>